<reference evidence="1 2" key="1">
    <citation type="submission" date="2019-05" db="EMBL/GenBank/DDBJ databases">
        <title>Another draft genome of Portunus trituberculatus and its Hox gene families provides insights of decapod evolution.</title>
        <authorList>
            <person name="Jeong J.-H."/>
            <person name="Song I."/>
            <person name="Kim S."/>
            <person name="Choi T."/>
            <person name="Kim D."/>
            <person name="Ryu S."/>
            <person name="Kim W."/>
        </authorList>
    </citation>
    <scope>NUCLEOTIDE SEQUENCE [LARGE SCALE GENOMIC DNA]</scope>
    <source>
        <tissue evidence="1">Muscle</tissue>
    </source>
</reference>
<dbReference type="EMBL" id="VSRR010031338">
    <property type="protein sequence ID" value="MPC70562.1"/>
    <property type="molecule type" value="Genomic_DNA"/>
</dbReference>
<dbReference type="Proteomes" id="UP000324222">
    <property type="component" value="Unassembled WGS sequence"/>
</dbReference>
<organism evidence="1 2">
    <name type="scientific">Portunus trituberculatus</name>
    <name type="common">Swimming crab</name>
    <name type="synonym">Neptunus trituberculatus</name>
    <dbReference type="NCBI Taxonomy" id="210409"/>
    <lineage>
        <taxon>Eukaryota</taxon>
        <taxon>Metazoa</taxon>
        <taxon>Ecdysozoa</taxon>
        <taxon>Arthropoda</taxon>
        <taxon>Crustacea</taxon>
        <taxon>Multicrustacea</taxon>
        <taxon>Malacostraca</taxon>
        <taxon>Eumalacostraca</taxon>
        <taxon>Eucarida</taxon>
        <taxon>Decapoda</taxon>
        <taxon>Pleocyemata</taxon>
        <taxon>Brachyura</taxon>
        <taxon>Eubrachyura</taxon>
        <taxon>Portunoidea</taxon>
        <taxon>Portunidae</taxon>
        <taxon>Portuninae</taxon>
        <taxon>Portunus</taxon>
    </lineage>
</organism>
<evidence type="ECO:0000313" key="1">
    <source>
        <dbReference type="EMBL" id="MPC70562.1"/>
    </source>
</evidence>
<sequence length="63" mass="6852">MGITGEKVFTHLKCGILAGKCDPAKCWPSGVKPHRFAPCAVLLQSIVLLQTLHMATLTVNLRH</sequence>
<comment type="caution">
    <text evidence="1">The sequence shown here is derived from an EMBL/GenBank/DDBJ whole genome shotgun (WGS) entry which is preliminary data.</text>
</comment>
<keyword evidence="2" id="KW-1185">Reference proteome</keyword>
<name>A0A5B7HH63_PORTR</name>
<protein>
    <submittedName>
        <fullName evidence="1">Uncharacterized protein</fullName>
    </submittedName>
</protein>
<accession>A0A5B7HH63</accession>
<evidence type="ECO:0000313" key="2">
    <source>
        <dbReference type="Proteomes" id="UP000324222"/>
    </source>
</evidence>
<proteinExistence type="predicted"/>
<dbReference type="AlphaFoldDB" id="A0A5B7HH63"/>
<gene>
    <name evidence="1" type="ORF">E2C01_064814</name>
</gene>